<evidence type="ECO:0000256" key="3">
    <source>
        <dbReference type="ARBA" id="ARBA00023315"/>
    </source>
</evidence>
<keyword evidence="4" id="KW-0175">Coiled coil</keyword>
<evidence type="ECO:0000313" key="7">
    <source>
        <dbReference type="Proteomes" id="UP000236604"/>
    </source>
</evidence>
<feature type="coiled-coil region" evidence="4">
    <location>
        <begin position="1"/>
        <end position="28"/>
    </location>
</feature>
<dbReference type="AlphaFoldDB" id="A0A2K1P9F8"/>
<evidence type="ECO:0000256" key="1">
    <source>
        <dbReference type="ARBA" id="ARBA00001938"/>
    </source>
</evidence>
<dbReference type="GO" id="GO:0031405">
    <property type="term" value="F:lipoic acid binding"/>
    <property type="evidence" value="ECO:0007669"/>
    <property type="project" value="TreeGrafter"/>
</dbReference>
<evidence type="ECO:0000259" key="5">
    <source>
        <dbReference type="Pfam" id="PF00198"/>
    </source>
</evidence>
<proteinExistence type="predicted"/>
<dbReference type="InterPro" id="IPR023213">
    <property type="entry name" value="CAT-like_dom_sf"/>
</dbReference>
<keyword evidence="7" id="KW-1185">Reference proteome</keyword>
<name>A0A2K1P9F8_9BACT</name>
<accession>A0A2K1P9F8</accession>
<organism evidence="6 7">
    <name type="scientific">Petrotoga mexicana DSM 14811</name>
    <dbReference type="NCBI Taxonomy" id="1122954"/>
    <lineage>
        <taxon>Bacteria</taxon>
        <taxon>Thermotogati</taxon>
        <taxon>Thermotogota</taxon>
        <taxon>Thermotogae</taxon>
        <taxon>Petrotogales</taxon>
        <taxon>Petrotogaceae</taxon>
        <taxon>Petrotoga</taxon>
    </lineage>
</organism>
<dbReference type="RefSeq" id="WP_103077047.1">
    <property type="nucleotide sequence ID" value="NZ_AZRN01000021.1"/>
</dbReference>
<dbReference type="PANTHER" id="PTHR43178">
    <property type="entry name" value="DIHYDROLIPOAMIDE ACETYLTRANSFERASE COMPONENT OF PYRUVATE DEHYDROGENASE COMPLEX"/>
    <property type="match status" value="1"/>
</dbReference>
<evidence type="ECO:0000256" key="4">
    <source>
        <dbReference type="SAM" id="Coils"/>
    </source>
</evidence>
<evidence type="ECO:0000256" key="2">
    <source>
        <dbReference type="ARBA" id="ARBA00022679"/>
    </source>
</evidence>
<dbReference type="GO" id="GO:0016407">
    <property type="term" value="F:acetyltransferase activity"/>
    <property type="evidence" value="ECO:0007669"/>
    <property type="project" value="TreeGrafter"/>
</dbReference>
<dbReference type="Pfam" id="PF00198">
    <property type="entry name" value="2-oxoacid_dh"/>
    <property type="match status" value="1"/>
</dbReference>
<feature type="domain" description="2-oxoacid dehydrogenase acyltransferase catalytic" evidence="5">
    <location>
        <begin position="44"/>
        <end position="259"/>
    </location>
</feature>
<dbReference type="Gene3D" id="3.30.559.10">
    <property type="entry name" value="Chloramphenicol acetyltransferase-like domain"/>
    <property type="match status" value="1"/>
</dbReference>
<dbReference type="InterPro" id="IPR001078">
    <property type="entry name" value="2-oxoacid_DH_actylTfrase"/>
</dbReference>
<dbReference type="InterPro" id="IPR050743">
    <property type="entry name" value="2-oxoacid_DH_E2_comp"/>
</dbReference>
<gene>
    <name evidence="6" type="ORF">X927_05430</name>
</gene>
<dbReference type="Proteomes" id="UP000236604">
    <property type="component" value="Unassembled WGS sequence"/>
</dbReference>
<reference evidence="6 7" key="1">
    <citation type="submission" date="2013-12" db="EMBL/GenBank/DDBJ databases">
        <title>Comparative genomics of Petrotoga isolates.</title>
        <authorList>
            <person name="Nesbo C.L."/>
            <person name="Charchuk R."/>
            <person name="Chow K."/>
        </authorList>
    </citation>
    <scope>NUCLEOTIDE SEQUENCE [LARGE SCALE GENOMIC DNA]</scope>
    <source>
        <strain evidence="6 7">DSM 14811</strain>
    </source>
</reference>
<comment type="caution">
    <text evidence="6">The sequence shown here is derived from an EMBL/GenBank/DDBJ whole genome shotgun (WGS) entry which is preliminary data.</text>
</comment>
<evidence type="ECO:0000313" key="6">
    <source>
        <dbReference type="EMBL" id="PNR99420.1"/>
    </source>
</evidence>
<keyword evidence="3" id="KW-0012">Acyltransferase</keyword>
<dbReference type="EMBL" id="AZRN01000021">
    <property type="protein sequence ID" value="PNR99420.1"/>
    <property type="molecule type" value="Genomic_DNA"/>
</dbReference>
<dbReference type="SUPFAM" id="SSF52777">
    <property type="entry name" value="CoA-dependent acyltransferases"/>
    <property type="match status" value="1"/>
</dbReference>
<keyword evidence="2 6" id="KW-0808">Transferase</keyword>
<dbReference type="GO" id="GO:0005737">
    <property type="term" value="C:cytoplasm"/>
    <property type="evidence" value="ECO:0007669"/>
    <property type="project" value="TreeGrafter"/>
</dbReference>
<dbReference type="PANTHER" id="PTHR43178:SF5">
    <property type="entry name" value="LIPOAMIDE ACYLTRANSFERASE COMPONENT OF BRANCHED-CHAIN ALPHA-KETO ACID DEHYDROGENASE COMPLEX, MITOCHONDRIAL"/>
    <property type="match status" value="1"/>
</dbReference>
<protein>
    <submittedName>
        <fullName evidence="6">Dihydrolipoyllysine acetyltransferase</fullName>
    </submittedName>
</protein>
<sequence length="261" mass="29808">MDEFKEIAEQYDIDLEKLKEEKGEISQEIIQSYIKEKFYPKVKSEKKLIGIRKIISKRLYQSYNQAIHVTLNMEIKMDNIISLREKIEEKPSLTILMIKLLANALRDLPELNATFDGEKVVIYDSINIAVATDTQNGLITPVLREVDKKDIKTFIEEYNDIITRARNSMLKEKDLIGATFTVTNLGMFGVDSFTPIINPPQVAILGINRIKDSLIIEEGEQKIAKIGTLSLTIDHRIIDGALGAQFLQKVKEHFEHTEDIS</sequence>
<comment type="cofactor">
    <cofactor evidence="1">
        <name>(R)-lipoate</name>
        <dbReference type="ChEBI" id="CHEBI:83088"/>
    </cofactor>
</comment>